<dbReference type="InterPro" id="IPR016035">
    <property type="entry name" value="Acyl_Trfase/lysoPLipase"/>
</dbReference>
<dbReference type="GO" id="GO:0016042">
    <property type="term" value="P:lipid catabolic process"/>
    <property type="evidence" value="ECO:0007669"/>
    <property type="project" value="UniProtKB-UniRule"/>
</dbReference>
<proteinExistence type="predicted"/>
<evidence type="ECO:0000313" key="8">
    <source>
        <dbReference type="Proteomes" id="UP000029556"/>
    </source>
</evidence>
<feature type="short sequence motif" description="DGA/G" evidence="4">
    <location>
        <begin position="209"/>
        <end position="211"/>
    </location>
</feature>
<evidence type="ECO:0000256" key="3">
    <source>
        <dbReference type="ARBA" id="ARBA00023098"/>
    </source>
</evidence>
<feature type="chain" id="PRO_5001917370" evidence="5">
    <location>
        <begin position="20"/>
        <end position="740"/>
    </location>
</feature>
<organism evidence="7 8">
    <name type="scientific">Hoylesella buccalis DNF00853</name>
    <dbReference type="NCBI Taxonomy" id="1401074"/>
    <lineage>
        <taxon>Bacteria</taxon>
        <taxon>Pseudomonadati</taxon>
        <taxon>Bacteroidota</taxon>
        <taxon>Bacteroidia</taxon>
        <taxon>Bacteroidales</taxon>
        <taxon>Prevotellaceae</taxon>
        <taxon>Hoylesella</taxon>
    </lineage>
</organism>
<keyword evidence="3 4" id="KW-0443">Lipid metabolism</keyword>
<name>A0A096BJ52_9BACT</name>
<gene>
    <name evidence="7" type="ORF">HMPREF2137_12230</name>
</gene>
<feature type="signal peptide" evidence="5">
    <location>
        <begin position="1"/>
        <end position="19"/>
    </location>
</feature>
<evidence type="ECO:0000256" key="1">
    <source>
        <dbReference type="ARBA" id="ARBA00022801"/>
    </source>
</evidence>
<keyword evidence="5" id="KW-0732">Signal</keyword>
<dbReference type="InterPro" id="IPR002641">
    <property type="entry name" value="PNPLA_dom"/>
</dbReference>
<dbReference type="AlphaFoldDB" id="A0A096BJ52"/>
<evidence type="ECO:0000256" key="2">
    <source>
        <dbReference type="ARBA" id="ARBA00022963"/>
    </source>
</evidence>
<evidence type="ECO:0000313" key="7">
    <source>
        <dbReference type="EMBL" id="KGF33179.1"/>
    </source>
</evidence>
<sequence>MRKAVILCMLLFFGLVEQAQTHHARKKVAVVLSGGGAKGMAHIGALKVIEEAGIPVDIVTGTSMGSIIGGLYCIGYDAHCMDSIVRLQDWSLVLSDKVDVRNLNLNKRKKENTYMLSRDIRFGKNKRTRQGGLIQGKNLSKLFARLAFNYRDSIDFNDLPIPFACVATNIIDNTEYVFHRGSLTEAMRASMSIPGAFTPIRKGDMVLIDGGLRNNYPADIAREMGADIVIGVTVQEPPKTASDFDKGASVIGQIVDINCKNKYDENIAKTDILISTDTKGYGAASFSTAAIDTLIRRGEEAAMKQWPKLEKLRKELGIAPGQKPEHLVKNKVESQPNKVEIADIVYEDVDVADQRYIAHKFKLNKRDSIQVNLLDQIANTMRADLYYNDADCYITPTTNGERLHIASKGQKDAKASLGLRFDTEELVALQANLGLFVRSKAIPMAANFTLRLGKRTMAKADFALYPSSWGKVNVSYQFRHQDINIYSEGTRDVNLIYNQHTVRVVPFDFNIRNFNFRLGGRYDFYHHDAVLQDVKREQWNTDLKNLHLISYQGEITFNSENHWNFPSKGAKFEAGYGYYTDNFVGYDDHSGLSIVNAMWRISFPLNNRLTLQPMLYGRLIEGTNAPYVLQNIIGGDWFHYFSDSQHMPFAGVAYVEQVKDKFVAAQLRLQQRILDNNYVIAKVSGYLADDKFDNLFDHGPKIGCQAAYYYNSVLGPIGGSIGWSSKTKTPNYYINLGFVF</sequence>
<dbReference type="Gene3D" id="3.40.1090.10">
    <property type="entry name" value="Cytosolic phospholipase A2 catalytic domain"/>
    <property type="match status" value="1"/>
</dbReference>
<dbReference type="PANTHER" id="PTHR14226:SF76">
    <property type="entry name" value="NTE FAMILY PROTEIN RSSA"/>
    <property type="match status" value="1"/>
</dbReference>
<feature type="domain" description="PNPLA" evidence="6">
    <location>
        <begin position="30"/>
        <end position="222"/>
    </location>
</feature>
<dbReference type="Pfam" id="PF19143">
    <property type="entry name" value="Omp85_2"/>
    <property type="match status" value="1"/>
</dbReference>
<feature type="short sequence motif" description="GXSXG" evidence="4">
    <location>
        <begin position="61"/>
        <end position="65"/>
    </location>
</feature>
<dbReference type="Proteomes" id="UP000029556">
    <property type="component" value="Unassembled WGS sequence"/>
</dbReference>
<dbReference type="PROSITE" id="PS51635">
    <property type="entry name" value="PNPLA"/>
    <property type="match status" value="1"/>
</dbReference>
<accession>A0A096BJ52</accession>
<dbReference type="EMBL" id="JRNN01000095">
    <property type="protein sequence ID" value="KGF33179.1"/>
    <property type="molecule type" value="Genomic_DNA"/>
</dbReference>
<dbReference type="InterPro" id="IPR050301">
    <property type="entry name" value="NTE"/>
</dbReference>
<dbReference type="RefSeq" id="WP_036874858.1">
    <property type="nucleotide sequence ID" value="NZ_JRNN01000095.1"/>
</dbReference>
<dbReference type="CDD" id="cd07205">
    <property type="entry name" value="Pat_PNPLA6_PNPLA7_NTE1_like"/>
    <property type="match status" value="1"/>
</dbReference>
<dbReference type="GO" id="GO:0016787">
    <property type="term" value="F:hydrolase activity"/>
    <property type="evidence" value="ECO:0007669"/>
    <property type="project" value="UniProtKB-UniRule"/>
</dbReference>
<dbReference type="Pfam" id="PF01734">
    <property type="entry name" value="Patatin"/>
    <property type="match status" value="1"/>
</dbReference>
<comment type="caution">
    <text evidence="7">The sequence shown here is derived from an EMBL/GenBank/DDBJ whole genome shotgun (WGS) entry which is preliminary data.</text>
</comment>
<dbReference type="InterPro" id="IPR043864">
    <property type="entry name" value="Omp85-like_dom"/>
</dbReference>
<feature type="short sequence motif" description="GXGXXG" evidence="4">
    <location>
        <begin position="34"/>
        <end position="39"/>
    </location>
</feature>
<feature type="active site" description="Proton acceptor" evidence="4">
    <location>
        <position position="209"/>
    </location>
</feature>
<keyword evidence="2 4" id="KW-0442">Lipid degradation</keyword>
<dbReference type="SUPFAM" id="SSF52151">
    <property type="entry name" value="FabD/lysophospholipase-like"/>
    <property type="match status" value="1"/>
</dbReference>
<evidence type="ECO:0000256" key="4">
    <source>
        <dbReference type="PROSITE-ProRule" id="PRU01161"/>
    </source>
</evidence>
<evidence type="ECO:0000256" key="5">
    <source>
        <dbReference type="SAM" id="SignalP"/>
    </source>
</evidence>
<dbReference type="PANTHER" id="PTHR14226">
    <property type="entry name" value="NEUROPATHY TARGET ESTERASE/SWISS CHEESE D.MELANOGASTER"/>
    <property type="match status" value="1"/>
</dbReference>
<protein>
    <submittedName>
        <fullName evidence="7">Patatin</fullName>
    </submittedName>
</protein>
<evidence type="ECO:0000259" key="6">
    <source>
        <dbReference type="PROSITE" id="PS51635"/>
    </source>
</evidence>
<reference evidence="7 8" key="1">
    <citation type="submission" date="2014-07" db="EMBL/GenBank/DDBJ databases">
        <authorList>
            <person name="McCorrison J."/>
            <person name="Sanka R."/>
            <person name="Torralba M."/>
            <person name="Gillis M."/>
            <person name="Haft D.H."/>
            <person name="Methe B."/>
            <person name="Sutton G."/>
            <person name="Nelson K.E."/>
        </authorList>
    </citation>
    <scope>NUCLEOTIDE SEQUENCE [LARGE SCALE GENOMIC DNA]</scope>
    <source>
        <strain evidence="7 8">DNF00853</strain>
    </source>
</reference>
<feature type="active site" description="Nucleophile" evidence="4">
    <location>
        <position position="63"/>
    </location>
</feature>
<keyword evidence="1 4" id="KW-0378">Hydrolase</keyword>